<keyword evidence="1" id="KW-0175">Coiled coil</keyword>
<dbReference type="OMA" id="RKEFMLH"/>
<dbReference type="Pfam" id="PF20497">
    <property type="entry name" value="SWI-SNF_Ssr4_C"/>
    <property type="match status" value="1"/>
</dbReference>
<feature type="region of interest" description="Disordered" evidence="2">
    <location>
        <begin position="229"/>
        <end position="257"/>
    </location>
</feature>
<feature type="non-terminal residue" evidence="5">
    <location>
        <position position="472"/>
    </location>
</feature>
<dbReference type="EMBL" id="KB445556">
    <property type="protein sequence ID" value="EMC95667.1"/>
    <property type="molecule type" value="Genomic_DNA"/>
</dbReference>
<feature type="domain" description="SWI/SNF and RSC complexes subunit Ssr4 N-terminal" evidence="3">
    <location>
        <begin position="2"/>
        <end position="202"/>
    </location>
</feature>
<feature type="coiled-coil region" evidence="1">
    <location>
        <begin position="368"/>
        <end position="395"/>
    </location>
</feature>
<dbReference type="HOGENOM" id="CLU_013398_1_0_1"/>
<evidence type="ECO:0008006" key="7">
    <source>
        <dbReference type="Google" id="ProtNLM"/>
    </source>
</evidence>
<name>M2LMV6_BAUPA</name>
<evidence type="ECO:0000259" key="4">
    <source>
        <dbReference type="Pfam" id="PF20497"/>
    </source>
</evidence>
<evidence type="ECO:0000259" key="3">
    <source>
        <dbReference type="Pfam" id="PF08549"/>
    </source>
</evidence>
<gene>
    <name evidence="5" type="ORF">BAUCODRAFT_42961</name>
</gene>
<dbReference type="InterPro" id="IPR046464">
    <property type="entry name" value="SWI-SNF_Ssr4_C"/>
</dbReference>
<proteinExistence type="predicted"/>
<sequence length="472" mass="53681">QNHVHLISGRRFPLIAGPLSIDQAVTYLLDAPTIVSRLAAMSWTYVQAPQDGTLWLEYIPPEKERFSSDGYVWGDPETSICHEFNGYTIELYRHTVGYRPHHDQMASHARTRYHLIAKNPAVNAAKPDPALWIVHYHTTDANRMLPSSQVPFPPQMQQIMRERQVLEAQGRLEKRDFMLHDRSAWPALNLPNAATLQRQMSMQQQGYPSQASQAQAAMMRNQYPQYPAYQQQQPQHLQPPPAKRQRPNPSVSGASVLLDGIHGDTSIEDEENTTLGDFFDHLTPRDISVSRYMQHHRWMEEVFSSPYASNQIVPADLGLGLMGELKGLTDGILEPPTVDLALSEQPLQKAKEAQPFTNLSKEQLEEFNKRVATHLEEGQAEIERMKAEHAREMGEWKKTNLLMQSEKKLRYATWQGHEDAVPAYRLEDPSATEHMSDSEKRVTLEDVLKEVEDALGVKISARKEAEMVEKGG</sequence>
<dbReference type="InterPro" id="IPR013859">
    <property type="entry name" value="Ssr4_N"/>
</dbReference>
<dbReference type="Proteomes" id="UP000011761">
    <property type="component" value="Unassembled WGS sequence"/>
</dbReference>
<evidence type="ECO:0000256" key="1">
    <source>
        <dbReference type="SAM" id="Coils"/>
    </source>
</evidence>
<dbReference type="STRING" id="717646.M2LMV6"/>
<dbReference type="Pfam" id="PF08549">
    <property type="entry name" value="SWI-SNF_Ssr4_N"/>
    <property type="match status" value="1"/>
</dbReference>
<dbReference type="RefSeq" id="XP_007676888.1">
    <property type="nucleotide sequence ID" value="XM_007678698.1"/>
</dbReference>
<feature type="non-terminal residue" evidence="5">
    <location>
        <position position="1"/>
    </location>
</feature>
<evidence type="ECO:0000313" key="6">
    <source>
        <dbReference type="Proteomes" id="UP000011761"/>
    </source>
</evidence>
<protein>
    <recommendedName>
        <fullName evidence="7">DUF1750-domain-containing protein</fullName>
    </recommendedName>
</protein>
<keyword evidence="6" id="KW-1185">Reference proteome</keyword>
<dbReference type="GeneID" id="19114249"/>
<evidence type="ECO:0000313" key="5">
    <source>
        <dbReference type="EMBL" id="EMC95667.1"/>
    </source>
</evidence>
<feature type="domain" description="SWI/SNF and RSC complexes subunit Ssr4 C-terminal" evidence="4">
    <location>
        <begin position="267"/>
        <end position="472"/>
    </location>
</feature>
<evidence type="ECO:0000256" key="2">
    <source>
        <dbReference type="SAM" id="MobiDB-lite"/>
    </source>
</evidence>
<dbReference type="OrthoDB" id="5321006at2759"/>
<dbReference type="KEGG" id="bcom:BAUCODRAFT_42961"/>
<organism evidence="5 6">
    <name type="scientific">Baudoinia panamericana (strain UAMH 10762)</name>
    <name type="common">Angels' share fungus</name>
    <name type="synonym">Baudoinia compniacensis (strain UAMH 10762)</name>
    <dbReference type="NCBI Taxonomy" id="717646"/>
    <lineage>
        <taxon>Eukaryota</taxon>
        <taxon>Fungi</taxon>
        <taxon>Dikarya</taxon>
        <taxon>Ascomycota</taxon>
        <taxon>Pezizomycotina</taxon>
        <taxon>Dothideomycetes</taxon>
        <taxon>Dothideomycetidae</taxon>
        <taxon>Mycosphaerellales</taxon>
        <taxon>Teratosphaeriaceae</taxon>
        <taxon>Baudoinia</taxon>
    </lineage>
</organism>
<dbReference type="AlphaFoldDB" id="M2LMV6"/>
<reference evidence="5 6" key="1">
    <citation type="journal article" date="2012" name="PLoS Pathog.">
        <title>Diverse lifestyles and strategies of plant pathogenesis encoded in the genomes of eighteen Dothideomycetes fungi.</title>
        <authorList>
            <person name="Ohm R.A."/>
            <person name="Feau N."/>
            <person name="Henrissat B."/>
            <person name="Schoch C.L."/>
            <person name="Horwitz B.A."/>
            <person name="Barry K.W."/>
            <person name="Condon B.J."/>
            <person name="Copeland A.C."/>
            <person name="Dhillon B."/>
            <person name="Glaser F."/>
            <person name="Hesse C.N."/>
            <person name="Kosti I."/>
            <person name="LaButti K."/>
            <person name="Lindquist E.A."/>
            <person name="Lucas S."/>
            <person name="Salamov A.A."/>
            <person name="Bradshaw R.E."/>
            <person name="Ciuffetti L."/>
            <person name="Hamelin R.C."/>
            <person name="Kema G.H.J."/>
            <person name="Lawrence C."/>
            <person name="Scott J.A."/>
            <person name="Spatafora J.W."/>
            <person name="Turgeon B.G."/>
            <person name="de Wit P.J.G.M."/>
            <person name="Zhong S."/>
            <person name="Goodwin S.B."/>
            <person name="Grigoriev I.V."/>
        </authorList>
    </citation>
    <scope>NUCLEOTIDE SEQUENCE [LARGE SCALE GENOMIC DNA]</scope>
    <source>
        <strain evidence="5 6">UAMH 10762</strain>
    </source>
</reference>
<dbReference type="eggNOG" id="ENOG502S04K">
    <property type="taxonomic scope" value="Eukaryota"/>
</dbReference>
<accession>M2LMV6</accession>
<dbReference type="GO" id="GO:0006338">
    <property type="term" value="P:chromatin remodeling"/>
    <property type="evidence" value="ECO:0007669"/>
    <property type="project" value="InterPro"/>
</dbReference>